<sequence>MRSTALISLLAVGILAITIAPPHAQPNIAGLEQVKDNLYVITGGGGNTAAFITSDGVVVVDTKLSDWGQPILDQIQTVTDKPVTMIINTHTHGDHVGSNDEFSSPVEIVAHRNTDANMQRMPIFDGDNA</sequence>
<dbReference type="InterPro" id="IPR036866">
    <property type="entry name" value="RibonucZ/Hydroxyglut_hydro"/>
</dbReference>
<dbReference type="PANTHER" id="PTHR43223">
    <property type="entry name" value="ALKYL/ARYL-SULFATASE"/>
    <property type="match status" value="1"/>
</dbReference>
<evidence type="ECO:0000313" key="2">
    <source>
        <dbReference type="EMBL" id="SVA72476.1"/>
    </source>
</evidence>
<dbReference type="Gene3D" id="3.60.15.10">
    <property type="entry name" value="Ribonuclease Z/Hydroxyacylglutathione hydrolase-like"/>
    <property type="match status" value="1"/>
</dbReference>
<protein>
    <recommendedName>
        <fullName evidence="1">Metallo-beta-lactamase domain-containing protein</fullName>
    </recommendedName>
</protein>
<dbReference type="GO" id="GO:0018909">
    <property type="term" value="P:dodecyl sulfate metabolic process"/>
    <property type="evidence" value="ECO:0007669"/>
    <property type="project" value="TreeGrafter"/>
</dbReference>
<dbReference type="PANTHER" id="PTHR43223:SF1">
    <property type="entry name" value="ALKYL_ARYL-SULFATASE BDS1"/>
    <property type="match status" value="1"/>
</dbReference>
<dbReference type="AlphaFoldDB" id="A0A381Y5U0"/>
<dbReference type="GO" id="GO:0018741">
    <property type="term" value="F:linear primary-alkylsulfatase activity"/>
    <property type="evidence" value="ECO:0007669"/>
    <property type="project" value="TreeGrafter"/>
</dbReference>
<evidence type="ECO:0000259" key="1">
    <source>
        <dbReference type="Pfam" id="PF00753"/>
    </source>
</evidence>
<dbReference type="SUPFAM" id="SSF56281">
    <property type="entry name" value="Metallo-hydrolase/oxidoreductase"/>
    <property type="match status" value="1"/>
</dbReference>
<dbReference type="EMBL" id="UINC01017470">
    <property type="protein sequence ID" value="SVA72476.1"/>
    <property type="molecule type" value="Genomic_DNA"/>
</dbReference>
<dbReference type="InterPro" id="IPR001279">
    <property type="entry name" value="Metallo-B-lactamas"/>
</dbReference>
<accession>A0A381Y5U0</accession>
<organism evidence="2">
    <name type="scientific">marine metagenome</name>
    <dbReference type="NCBI Taxonomy" id="408172"/>
    <lineage>
        <taxon>unclassified sequences</taxon>
        <taxon>metagenomes</taxon>
        <taxon>ecological metagenomes</taxon>
    </lineage>
</organism>
<reference evidence="2" key="1">
    <citation type="submission" date="2018-05" db="EMBL/GenBank/DDBJ databases">
        <authorList>
            <person name="Lanie J.A."/>
            <person name="Ng W.-L."/>
            <person name="Kazmierczak K.M."/>
            <person name="Andrzejewski T.M."/>
            <person name="Davidsen T.M."/>
            <person name="Wayne K.J."/>
            <person name="Tettelin H."/>
            <person name="Glass J.I."/>
            <person name="Rusch D."/>
            <person name="Podicherti R."/>
            <person name="Tsui H.-C.T."/>
            <person name="Winkler M.E."/>
        </authorList>
    </citation>
    <scope>NUCLEOTIDE SEQUENCE</scope>
</reference>
<name>A0A381Y5U0_9ZZZZ</name>
<feature type="domain" description="Metallo-beta-lactamase" evidence="1">
    <location>
        <begin position="43"/>
        <end position="110"/>
    </location>
</feature>
<feature type="non-terminal residue" evidence="2">
    <location>
        <position position="129"/>
    </location>
</feature>
<gene>
    <name evidence="2" type="ORF">METZ01_LOCUS125330</name>
</gene>
<dbReference type="InterPro" id="IPR052195">
    <property type="entry name" value="Bact_Alkyl/Aryl-Sulfatase"/>
</dbReference>
<dbReference type="Pfam" id="PF00753">
    <property type="entry name" value="Lactamase_B"/>
    <property type="match status" value="1"/>
</dbReference>
<proteinExistence type="predicted"/>